<dbReference type="EMBL" id="KB445805">
    <property type="protein sequence ID" value="EMD33618.1"/>
    <property type="molecule type" value="Genomic_DNA"/>
</dbReference>
<keyword evidence="2" id="KW-1185">Reference proteome</keyword>
<evidence type="ECO:0000313" key="2">
    <source>
        <dbReference type="Proteomes" id="UP000016930"/>
    </source>
</evidence>
<evidence type="ECO:0000313" key="1">
    <source>
        <dbReference type="EMBL" id="EMD33618.1"/>
    </source>
</evidence>
<gene>
    <name evidence="1" type="ORF">CERSUDRAFT_76344</name>
</gene>
<proteinExistence type="predicted"/>
<name>M2Q9R1_CERS8</name>
<reference evidence="1 2" key="1">
    <citation type="journal article" date="2012" name="Proc. Natl. Acad. Sci. U.S.A.">
        <title>Comparative genomics of Ceriporiopsis subvermispora and Phanerochaete chrysosporium provide insight into selective ligninolysis.</title>
        <authorList>
            <person name="Fernandez-Fueyo E."/>
            <person name="Ruiz-Duenas F.J."/>
            <person name="Ferreira P."/>
            <person name="Floudas D."/>
            <person name="Hibbett D.S."/>
            <person name="Canessa P."/>
            <person name="Larrondo L.F."/>
            <person name="James T.Y."/>
            <person name="Seelenfreund D."/>
            <person name="Lobos S."/>
            <person name="Polanco R."/>
            <person name="Tello M."/>
            <person name="Honda Y."/>
            <person name="Watanabe T."/>
            <person name="Watanabe T."/>
            <person name="Ryu J.S."/>
            <person name="Kubicek C.P."/>
            <person name="Schmoll M."/>
            <person name="Gaskell J."/>
            <person name="Hammel K.E."/>
            <person name="St John F.J."/>
            <person name="Vanden Wymelenberg A."/>
            <person name="Sabat G."/>
            <person name="Splinter BonDurant S."/>
            <person name="Syed K."/>
            <person name="Yadav J.S."/>
            <person name="Doddapaneni H."/>
            <person name="Subramanian V."/>
            <person name="Lavin J.L."/>
            <person name="Oguiza J.A."/>
            <person name="Perez G."/>
            <person name="Pisabarro A.G."/>
            <person name="Ramirez L."/>
            <person name="Santoyo F."/>
            <person name="Master E."/>
            <person name="Coutinho P.M."/>
            <person name="Henrissat B."/>
            <person name="Lombard V."/>
            <person name="Magnuson J.K."/>
            <person name="Kuees U."/>
            <person name="Hori C."/>
            <person name="Igarashi K."/>
            <person name="Samejima M."/>
            <person name="Held B.W."/>
            <person name="Barry K.W."/>
            <person name="LaButti K.M."/>
            <person name="Lapidus A."/>
            <person name="Lindquist E.A."/>
            <person name="Lucas S.M."/>
            <person name="Riley R."/>
            <person name="Salamov A.A."/>
            <person name="Hoffmeister D."/>
            <person name="Schwenk D."/>
            <person name="Hadar Y."/>
            <person name="Yarden O."/>
            <person name="de Vries R.P."/>
            <person name="Wiebenga A."/>
            <person name="Stenlid J."/>
            <person name="Eastwood D."/>
            <person name="Grigoriev I.V."/>
            <person name="Berka R.M."/>
            <person name="Blanchette R.A."/>
            <person name="Kersten P."/>
            <person name="Martinez A.T."/>
            <person name="Vicuna R."/>
            <person name="Cullen D."/>
        </authorList>
    </citation>
    <scope>NUCLEOTIDE SEQUENCE [LARGE SCALE GENOMIC DNA]</scope>
    <source>
        <strain evidence="1 2">B</strain>
    </source>
</reference>
<organism evidence="1 2">
    <name type="scientific">Ceriporiopsis subvermispora (strain B)</name>
    <name type="common">White-rot fungus</name>
    <name type="synonym">Gelatoporia subvermispora</name>
    <dbReference type="NCBI Taxonomy" id="914234"/>
    <lineage>
        <taxon>Eukaryota</taxon>
        <taxon>Fungi</taxon>
        <taxon>Dikarya</taxon>
        <taxon>Basidiomycota</taxon>
        <taxon>Agaricomycotina</taxon>
        <taxon>Agaricomycetes</taxon>
        <taxon>Polyporales</taxon>
        <taxon>Gelatoporiaceae</taxon>
        <taxon>Gelatoporia</taxon>
    </lineage>
</organism>
<sequence length="214" mass="24427">MTEQIIQGLQQLDVFSGNTLEQQSDLGGVTLSKAEAEGTRIQTHTKMSHDPTGVVVVRSDLLPVELNLPEPVTWEGVHYAQIYGYPVTWDQIKQLAITQLQMKKIDDVVDGQFHYEYGSHVFDHLKKLGIMASVRVALVHREAMETHRRWSENFVFEASNGIAELKTYVLYVCTTDLVSFALRPTAEQMKKLHEFMAPVVKDMPPRWWVINEAM</sequence>
<dbReference type="HOGENOM" id="CLU_1288758_0_0_1"/>
<dbReference type="AlphaFoldDB" id="M2Q9R1"/>
<dbReference type="Proteomes" id="UP000016930">
    <property type="component" value="Unassembled WGS sequence"/>
</dbReference>
<protein>
    <submittedName>
        <fullName evidence="1">Uncharacterized protein</fullName>
    </submittedName>
</protein>
<accession>M2Q9R1</accession>